<dbReference type="HAMAP" id="MF_00006">
    <property type="entry name" value="Arg_succ_lyase"/>
    <property type="match status" value="1"/>
</dbReference>
<dbReference type="SUPFAM" id="SSF48557">
    <property type="entry name" value="L-aspartase-like"/>
    <property type="match status" value="1"/>
</dbReference>
<dbReference type="PANTHER" id="PTHR43814:SF1">
    <property type="entry name" value="ARGININOSUCCINATE LYASE"/>
    <property type="match status" value="1"/>
</dbReference>
<keyword evidence="1" id="KW-0028">Amino-acid biosynthesis</keyword>
<comment type="pathway">
    <text evidence="1">Amino-acid biosynthesis; L-arginine biosynthesis; L-arginine from L-ornithine and carbamoyl phosphate: step 3/3.</text>
</comment>
<comment type="caution">
    <text evidence="6">The sequence shown here is derived from an EMBL/GenBank/DDBJ whole genome shotgun (WGS) entry which is preliminary data.</text>
</comment>
<comment type="similarity">
    <text evidence="1">Belongs to the lyase 1 family. Argininosuccinate lyase subfamily.</text>
</comment>
<feature type="region of interest" description="Disordered" evidence="3">
    <location>
        <begin position="1"/>
        <end position="31"/>
    </location>
</feature>
<dbReference type="Pfam" id="PF14698">
    <property type="entry name" value="ASL_C2"/>
    <property type="match status" value="1"/>
</dbReference>
<dbReference type="Pfam" id="PF00206">
    <property type="entry name" value="Lyase_1"/>
    <property type="match status" value="1"/>
</dbReference>
<dbReference type="PRINTS" id="PR00145">
    <property type="entry name" value="ARGSUCLYASE"/>
</dbReference>
<evidence type="ECO:0000313" key="7">
    <source>
        <dbReference type="Proteomes" id="UP001597185"/>
    </source>
</evidence>
<sequence>MTDDDPDTTTDDAKPESADADAAGSDTAVRRDRFSGGPARAFLSSLAADAAIFEADLAVDRAHTVMLAEQGIVADAVAGEILSALGDVEAAGHAELSEGEDVHEAIETAVIDHVGPDGGRMHTARSRNDEVATCIRYRLREDLLAAAEATLTLREALLDVAGEHTETVMPGYTHLQPAQPTTVAHYLLSYEGGVARDTARLLDAYDRTNRSPLGAAAFAGTPFDVDRERTADLLGFDGLVANSMDAASARDFLAEGATACATLATTLSGLAEDLVLFSNKGFVELSDDYASTSSIMPQKKNPDTLELTRGVAGDAIGEATGTLSLLKGLPRAYNRDLQRAHASVFETADDVREAAEVAAGAVATADWNEAVLSDAAGDGFSTATGVADLLAMGGLPFRTAHEIVATAAERVDDEDTPSEAAAKVDEAARTVTGEPLSAYVSRDDVEAALDPLHSVASRDSAGGPAPDAVASDLDARHEGFDADETAIASRRESLADAAAALDAEVNEYV</sequence>
<keyword evidence="1 6" id="KW-0456">Lyase</keyword>
<name>A0ABD6C1Y5_9EURY</name>
<dbReference type="EMBL" id="JBHUDB010000006">
    <property type="protein sequence ID" value="MFD1570934.1"/>
    <property type="molecule type" value="Genomic_DNA"/>
</dbReference>
<keyword evidence="1" id="KW-0055">Arginine biosynthesis</keyword>
<dbReference type="PRINTS" id="PR00149">
    <property type="entry name" value="FUMRATELYASE"/>
</dbReference>
<accession>A0ABD6C1Y5</accession>
<feature type="compositionally biased region" description="Acidic residues" evidence="3">
    <location>
        <begin position="1"/>
        <end position="10"/>
    </location>
</feature>
<dbReference type="CDD" id="cd01359">
    <property type="entry name" value="Argininosuccinate_lyase"/>
    <property type="match status" value="1"/>
</dbReference>
<feature type="domain" description="Argininosuccinate lyase C-terminal" evidence="5">
    <location>
        <begin position="380"/>
        <end position="456"/>
    </location>
</feature>
<dbReference type="EC" id="4.3.2.1" evidence="1 2"/>
<evidence type="ECO:0000256" key="2">
    <source>
        <dbReference type="NCBIfam" id="TIGR00838"/>
    </source>
</evidence>
<dbReference type="AlphaFoldDB" id="A0ABD6C1Y5"/>
<comment type="subcellular location">
    <subcellularLocation>
        <location evidence="1">Cytoplasm</location>
    </subcellularLocation>
</comment>
<dbReference type="InterPro" id="IPR022761">
    <property type="entry name" value="Fumarate_lyase_N"/>
</dbReference>
<feature type="region of interest" description="Disordered" evidence="3">
    <location>
        <begin position="455"/>
        <end position="484"/>
    </location>
</feature>
<reference evidence="6 7" key="1">
    <citation type="journal article" date="2019" name="Int. J. Syst. Evol. Microbiol.">
        <title>The Global Catalogue of Microorganisms (GCM) 10K type strain sequencing project: providing services to taxonomists for standard genome sequencing and annotation.</title>
        <authorList>
            <consortium name="The Broad Institute Genomics Platform"/>
            <consortium name="The Broad Institute Genome Sequencing Center for Infectious Disease"/>
            <person name="Wu L."/>
            <person name="Ma J."/>
        </authorList>
    </citation>
    <scope>NUCLEOTIDE SEQUENCE [LARGE SCALE GENOMIC DNA]</scope>
    <source>
        <strain evidence="6 7">CGMCC 1.12689</strain>
    </source>
</reference>
<organism evidence="6 7">
    <name type="scientific">Halorubrum laminariae</name>
    <dbReference type="NCBI Taxonomy" id="1433523"/>
    <lineage>
        <taxon>Archaea</taxon>
        <taxon>Methanobacteriati</taxon>
        <taxon>Methanobacteriota</taxon>
        <taxon>Stenosarchaea group</taxon>
        <taxon>Halobacteria</taxon>
        <taxon>Halobacteriales</taxon>
        <taxon>Haloferacaceae</taxon>
        <taxon>Halorubrum</taxon>
    </lineage>
</organism>
<dbReference type="GO" id="GO:0042450">
    <property type="term" value="P:L-arginine biosynthetic process via ornithine"/>
    <property type="evidence" value="ECO:0007669"/>
    <property type="project" value="UniProtKB-UniRule"/>
</dbReference>
<dbReference type="Gene3D" id="1.10.275.10">
    <property type="entry name" value="Fumarase/aspartase (N-terminal domain)"/>
    <property type="match status" value="1"/>
</dbReference>
<comment type="catalytic activity">
    <reaction evidence="1">
        <text>2-(N(omega)-L-arginino)succinate = fumarate + L-arginine</text>
        <dbReference type="Rhea" id="RHEA:24020"/>
        <dbReference type="ChEBI" id="CHEBI:29806"/>
        <dbReference type="ChEBI" id="CHEBI:32682"/>
        <dbReference type="ChEBI" id="CHEBI:57472"/>
        <dbReference type="EC" id="4.3.2.1"/>
    </reaction>
</comment>
<protein>
    <recommendedName>
        <fullName evidence="1 2">Argininosuccinate lyase</fullName>
        <shortName evidence="1">ASAL</shortName>
        <ecNumber evidence="1 2">4.3.2.1</ecNumber>
    </recommendedName>
    <alternativeName>
        <fullName evidence="1">Arginosuccinase</fullName>
    </alternativeName>
</protein>
<evidence type="ECO:0000259" key="4">
    <source>
        <dbReference type="Pfam" id="PF00206"/>
    </source>
</evidence>
<dbReference type="GO" id="GO:0004056">
    <property type="term" value="F:argininosuccinate lyase activity"/>
    <property type="evidence" value="ECO:0007669"/>
    <property type="project" value="UniProtKB-UniRule"/>
</dbReference>
<dbReference type="Gene3D" id="1.10.40.30">
    <property type="entry name" value="Fumarase/aspartase (C-terminal domain)"/>
    <property type="match status" value="1"/>
</dbReference>
<dbReference type="InterPro" id="IPR008948">
    <property type="entry name" value="L-Aspartase-like"/>
</dbReference>
<evidence type="ECO:0000256" key="1">
    <source>
        <dbReference type="HAMAP-Rule" id="MF_00006"/>
    </source>
</evidence>
<gene>
    <name evidence="1 6" type="primary">argH</name>
    <name evidence="6" type="ORF">ACFR9T_10100</name>
</gene>
<dbReference type="InterPro" id="IPR024083">
    <property type="entry name" value="Fumarase/histidase_N"/>
</dbReference>
<evidence type="ECO:0000256" key="3">
    <source>
        <dbReference type="SAM" id="MobiDB-lite"/>
    </source>
</evidence>
<keyword evidence="7" id="KW-1185">Reference proteome</keyword>
<dbReference type="Proteomes" id="UP001597185">
    <property type="component" value="Unassembled WGS sequence"/>
</dbReference>
<dbReference type="PANTHER" id="PTHR43814">
    <property type="entry name" value="ARGININOSUCCINATE LYASE"/>
    <property type="match status" value="1"/>
</dbReference>
<dbReference type="FunFam" id="1.20.200.10:FF:000015">
    <property type="entry name" value="argininosuccinate lyase isoform X2"/>
    <property type="match status" value="1"/>
</dbReference>
<keyword evidence="1" id="KW-0963">Cytoplasm</keyword>
<dbReference type="NCBIfam" id="TIGR00838">
    <property type="entry name" value="argH"/>
    <property type="match status" value="1"/>
</dbReference>
<evidence type="ECO:0000313" key="6">
    <source>
        <dbReference type="EMBL" id="MFD1570934.1"/>
    </source>
</evidence>
<proteinExistence type="inferred from homology"/>
<feature type="domain" description="Fumarate lyase N-terminal" evidence="4">
    <location>
        <begin position="47"/>
        <end position="317"/>
    </location>
</feature>
<dbReference type="GO" id="GO:0005737">
    <property type="term" value="C:cytoplasm"/>
    <property type="evidence" value="ECO:0007669"/>
    <property type="project" value="UniProtKB-SubCell"/>
</dbReference>
<dbReference type="InterPro" id="IPR000362">
    <property type="entry name" value="Fumarate_lyase_fam"/>
</dbReference>
<evidence type="ECO:0000259" key="5">
    <source>
        <dbReference type="Pfam" id="PF14698"/>
    </source>
</evidence>
<dbReference type="Gene3D" id="1.20.200.10">
    <property type="entry name" value="Fumarase/aspartase (Central domain)"/>
    <property type="match status" value="1"/>
</dbReference>
<dbReference type="RefSeq" id="WP_256418306.1">
    <property type="nucleotide sequence ID" value="NZ_JANHDL010000005.1"/>
</dbReference>
<dbReference type="InterPro" id="IPR029419">
    <property type="entry name" value="Arg_succ_lyase_C"/>
</dbReference>
<dbReference type="InterPro" id="IPR009049">
    <property type="entry name" value="Argininosuccinate_lyase"/>
</dbReference>